<dbReference type="Gene3D" id="1.25.40.10">
    <property type="entry name" value="Tetratricopeptide repeat domain"/>
    <property type="match status" value="2"/>
</dbReference>
<reference evidence="5" key="2">
    <citation type="journal article" date="2021" name="PeerJ">
        <title>Extensive microbial diversity within the chicken gut microbiome revealed by metagenomics and culture.</title>
        <authorList>
            <person name="Gilroy R."/>
            <person name="Ravi A."/>
            <person name="Getino M."/>
            <person name="Pursley I."/>
            <person name="Horton D.L."/>
            <person name="Alikhan N.F."/>
            <person name="Baker D."/>
            <person name="Gharbi K."/>
            <person name="Hall N."/>
            <person name="Watson M."/>
            <person name="Adriaenssens E.M."/>
            <person name="Foster-Nyarko E."/>
            <person name="Jarju S."/>
            <person name="Secka A."/>
            <person name="Antonio M."/>
            <person name="Oren A."/>
            <person name="Chaudhuri R.R."/>
            <person name="La Ragione R."/>
            <person name="Hildebrand F."/>
            <person name="Pallen M.J."/>
        </authorList>
    </citation>
    <scope>NUCLEOTIDE SEQUENCE</scope>
    <source>
        <strain evidence="5">CHK158-818</strain>
    </source>
</reference>
<protein>
    <submittedName>
        <fullName evidence="5">Tetratricopeptide repeat protein</fullName>
    </submittedName>
</protein>
<dbReference type="PANTHER" id="PTHR44943:SF8">
    <property type="entry name" value="TPR REPEAT-CONTAINING PROTEIN MJ0263"/>
    <property type="match status" value="1"/>
</dbReference>
<evidence type="ECO:0000256" key="4">
    <source>
        <dbReference type="SAM" id="SignalP"/>
    </source>
</evidence>
<comment type="caution">
    <text evidence="5">The sequence shown here is derived from an EMBL/GenBank/DDBJ whole genome shotgun (WGS) entry which is preliminary data.</text>
</comment>
<dbReference type="AlphaFoldDB" id="A0A9D1M8P3"/>
<proteinExistence type="predicted"/>
<reference evidence="5" key="1">
    <citation type="submission" date="2020-10" db="EMBL/GenBank/DDBJ databases">
        <authorList>
            <person name="Gilroy R."/>
        </authorList>
    </citation>
    <scope>NUCLEOTIDE SEQUENCE</scope>
    <source>
        <strain evidence="5">CHK158-818</strain>
    </source>
</reference>
<gene>
    <name evidence="5" type="ORF">IAB03_07985</name>
</gene>
<dbReference type="InterPro" id="IPR011990">
    <property type="entry name" value="TPR-like_helical_dom_sf"/>
</dbReference>
<dbReference type="PANTHER" id="PTHR44943">
    <property type="entry name" value="CELLULOSE SYNTHASE OPERON PROTEIN C"/>
    <property type="match status" value="1"/>
</dbReference>
<dbReference type="Proteomes" id="UP000824112">
    <property type="component" value="Unassembled WGS sequence"/>
</dbReference>
<evidence type="ECO:0000256" key="2">
    <source>
        <dbReference type="ARBA" id="ARBA00022803"/>
    </source>
</evidence>
<keyword evidence="4" id="KW-0732">Signal</keyword>
<evidence type="ECO:0000256" key="3">
    <source>
        <dbReference type="PROSITE-ProRule" id="PRU00339"/>
    </source>
</evidence>
<name>A0A9D1M8P3_9BACT</name>
<dbReference type="PROSITE" id="PS50293">
    <property type="entry name" value="TPR_REGION"/>
    <property type="match status" value="1"/>
</dbReference>
<feature type="signal peptide" evidence="4">
    <location>
        <begin position="1"/>
        <end position="19"/>
    </location>
</feature>
<dbReference type="Pfam" id="PF00515">
    <property type="entry name" value="TPR_1"/>
    <property type="match status" value="1"/>
</dbReference>
<dbReference type="SMART" id="SM00028">
    <property type="entry name" value="TPR"/>
    <property type="match status" value="2"/>
</dbReference>
<sequence length="406" mass="46416">MKTTILTVALCLVTSMAFTQKKAVNKAYSEAKGGNIGEARNQIKQALENSETKDQAKTWWTAGYVELQAFETERNKLLENKTPDDKVLYPAILECFKYYIKAAEIDQQPNEKGKVKPKYLRDIKGTMKSHQQYLYGAGGYFYNAGNYPNAYESFNLFSEIPFLSYMDNEEMKQDTLLKDARFYAAMAAVQMNNPQIAITALEACKDDKDNQNEIYQMLASQYDALKDTANLIKVYEEGASLFPDEPFYIQNLIAMYIYTNQMEEAIAKLNEATTKMPENKQMWLIKGQLLDRQEKYDEAIQCYEKVLELEPENAAALGSIGIIYYNQAAKLSDENNAAAVNDIKKYKEGRTNVVDPAFRKALTYLEKAHKLAPNENSFSVALRNTYYNLEMGPEYEAIDKEMKNKQ</sequence>
<evidence type="ECO:0000313" key="6">
    <source>
        <dbReference type="Proteomes" id="UP000824112"/>
    </source>
</evidence>
<feature type="chain" id="PRO_5038854889" evidence="4">
    <location>
        <begin position="20"/>
        <end position="406"/>
    </location>
</feature>
<evidence type="ECO:0000256" key="1">
    <source>
        <dbReference type="ARBA" id="ARBA00022737"/>
    </source>
</evidence>
<keyword evidence="1" id="KW-0677">Repeat</keyword>
<dbReference type="SUPFAM" id="SSF48452">
    <property type="entry name" value="TPR-like"/>
    <property type="match status" value="1"/>
</dbReference>
<dbReference type="PROSITE" id="PS50005">
    <property type="entry name" value="TPR"/>
    <property type="match status" value="1"/>
</dbReference>
<feature type="repeat" description="TPR" evidence="3">
    <location>
        <begin position="280"/>
        <end position="313"/>
    </location>
</feature>
<keyword evidence="2 3" id="KW-0802">TPR repeat</keyword>
<accession>A0A9D1M8P3</accession>
<dbReference type="InterPro" id="IPR019734">
    <property type="entry name" value="TPR_rpt"/>
</dbReference>
<organism evidence="5 6">
    <name type="scientific">Candidatus Gallibacteroides avistercoris</name>
    <dbReference type="NCBI Taxonomy" id="2840833"/>
    <lineage>
        <taxon>Bacteria</taxon>
        <taxon>Pseudomonadati</taxon>
        <taxon>Bacteroidota</taxon>
        <taxon>Bacteroidia</taxon>
        <taxon>Bacteroidales</taxon>
        <taxon>Bacteroidaceae</taxon>
        <taxon>Bacteroidaceae incertae sedis</taxon>
        <taxon>Candidatus Gallibacteroides</taxon>
    </lineage>
</organism>
<evidence type="ECO:0000313" key="5">
    <source>
        <dbReference type="EMBL" id="HIU55727.1"/>
    </source>
</evidence>
<dbReference type="InterPro" id="IPR051685">
    <property type="entry name" value="Ycf3/AcsC/BcsC/TPR_MFPF"/>
</dbReference>
<dbReference type="EMBL" id="DVNA01000177">
    <property type="protein sequence ID" value="HIU55727.1"/>
    <property type="molecule type" value="Genomic_DNA"/>
</dbReference>